<dbReference type="GO" id="GO:0003677">
    <property type="term" value="F:DNA binding"/>
    <property type="evidence" value="ECO:0007669"/>
    <property type="project" value="InterPro"/>
</dbReference>
<dbReference type="AlphaFoldDB" id="A0A1R1ES72"/>
<dbReference type="GO" id="GO:0000150">
    <property type="term" value="F:DNA strand exchange activity"/>
    <property type="evidence" value="ECO:0007669"/>
    <property type="project" value="InterPro"/>
</dbReference>
<dbReference type="EMBL" id="MRTP01000003">
    <property type="protein sequence ID" value="OMF54713.1"/>
    <property type="molecule type" value="Genomic_DNA"/>
</dbReference>
<dbReference type="RefSeq" id="WP_076170613.1">
    <property type="nucleotide sequence ID" value="NZ_MRTP01000003.1"/>
</dbReference>
<organism evidence="2 3">
    <name type="scientific">Paenibacillus rhizosphaerae</name>
    <dbReference type="NCBI Taxonomy" id="297318"/>
    <lineage>
        <taxon>Bacteria</taxon>
        <taxon>Bacillati</taxon>
        <taxon>Bacillota</taxon>
        <taxon>Bacilli</taxon>
        <taxon>Bacillales</taxon>
        <taxon>Paenibacillaceae</taxon>
        <taxon>Paenibacillus</taxon>
    </lineage>
</organism>
<comment type="caution">
    <text evidence="2">The sequence shown here is derived from an EMBL/GenBank/DDBJ whole genome shotgun (WGS) entry which is preliminary data.</text>
</comment>
<dbReference type="Pfam" id="PF02796">
    <property type="entry name" value="HTH_7"/>
    <property type="match status" value="1"/>
</dbReference>
<dbReference type="InterPro" id="IPR009057">
    <property type="entry name" value="Homeodomain-like_sf"/>
</dbReference>
<evidence type="ECO:0000259" key="1">
    <source>
        <dbReference type="Pfam" id="PF02796"/>
    </source>
</evidence>
<protein>
    <recommendedName>
        <fullName evidence="1">Resolvase HTH domain-containing protein</fullName>
    </recommendedName>
</protein>
<proteinExistence type="predicted"/>
<accession>A0A1R1ES72</accession>
<evidence type="ECO:0000313" key="2">
    <source>
        <dbReference type="EMBL" id="OMF54713.1"/>
    </source>
</evidence>
<keyword evidence="3" id="KW-1185">Reference proteome</keyword>
<gene>
    <name evidence="2" type="ORF">BK138_16290</name>
</gene>
<feature type="domain" description="Resolvase HTH" evidence="1">
    <location>
        <begin position="48"/>
        <end position="89"/>
    </location>
</feature>
<dbReference type="Proteomes" id="UP000187172">
    <property type="component" value="Unassembled WGS sequence"/>
</dbReference>
<dbReference type="InterPro" id="IPR006120">
    <property type="entry name" value="Resolvase_HTH_dom"/>
</dbReference>
<evidence type="ECO:0000313" key="3">
    <source>
        <dbReference type="Proteomes" id="UP000187172"/>
    </source>
</evidence>
<dbReference type="SUPFAM" id="SSF46689">
    <property type="entry name" value="Homeodomain-like"/>
    <property type="match status" value="1"/>
</dbReference>
<reference evidence="2 3" key="1">
    <citation type="submission" date="2016-11" db="EMBL/GenBank/DDBJ databases">
        <title>Paenibacillus species isolates.</title>
        <authorList>
            <person name="Beno S.M."/>
        </authorList>
    </citation>
    <scope>NUCLEOTIDE SEQUENCE [LARGE SCALE GENOMIC DNA]</scope>
    <source>
        <strain evidence="2 3">FSL R5-0378</strain>
    </source>
</reference>
<sequence length="114" mass="13286">MQTIVKEEIKELRERWEYLNKTIKEASIEKRLVRKKIKSLGGVLTYTPRRYNKKRHDELITLFKNGTTMPEIARKYGISRQRVQQILAKHNIDKSDGGLVVKKQLQGGTSHAKP</sequence>
<dbReference type="STRING" id="297318.BK138_16290"/>
<dbReference type="Gene3D" id="1.10.10.60">
    <property type="entry name" value="Homeodomain-like"/>
    <property type="match status" value="1"/>
</dbReference>
<name>A0A1R1ES72_9BACL</name>